<evidence type="ECO:0000313" key="3">
    <source>
        <dbReference type="Proteomes" id="UP000014071"/>
    </source>
</evidence>
<feature type="compositionally biased region" description="Low complexity" evidence="1">
    <location>
        <begin position="295"/>
        <end position="318"/>
    </location>
</feature>
<gene>
    <name evidence="2" type="ORF">PHSY_000771</name>
</gene>
<feature type="compositionally biased region" description="Polar residues" evidence="1">
    <location>
        <begin position="774"/>
        <end position="792"/>
    </location>
</feature>
<evidence type="ECO:0000313" key="2">
    <source>
        <dbReference type="EMBL" id="GAC93208.1"/>
    </source>
</evidence>
<dbReference type="RefSeq" id="XP_012186795.1">
    <property type="nucleotide sequence ID" value="XM_012331405.1"/>
</dbReference>
<organism evidence="2 3">
    <name type="scientific">Pseudozyma hubeiensis (strain SY62)</name>
    <name type="common">Yeast</name>
    <dbReference type="NCBI Taxonomy" id="1305764"/>
    <lineage>
        <taxon>Eukaryota</taxon>
        <taxon>Fungi</taxon>
        <taxon>Dikarya</taxon>
        <taxon>Basidiomycota</taxon>
        <taxon>Ustilaginomycotina</taxon>
        <taxon>Ustilaginomycetes</taxon>
        <taxon>Ustilaginales</taxon>
        <taxon>Ustilaginaceae</taxon>
        <taxon>Pseudozyma</taxon>
    </lineage>
</organism>
<sequence>MDHDAPAKSLQRKPGASANLTSGNPTSGYPLNYASTSATTLDRNAPTSRAQLSDRSDSSAAARRNSSALTESAADLVTRLYASAPERQLFDQISLKSFAIFEDRRTLEDQHKKLKSVQDWLNKAGSNDQKNLARLTEQQQTVARLQQKINSDSDDLYRMQVRWQVDLNAQIMPSLLASLTAPLEAKLQDLSQEVRIEREKDRKRHDELDQQARTVSGQVNRLHSDCSRIKSDVSALTKDKDRLHNEITDTRKELRKDVDKDVKQISDHCARIKRLEQKVDAFVENAPRPSVAQRTSTASASARAPSTTPSSPGAASMARPRVTSPAHDSRHRPALQSASAAKDVAASTAIVNGTSAQDDSYAAERSASASGSRPVTQAQFRKWVANNEQDLALRLDEIKDIAVQDATAENQACMEQRLRALARAWKKKALKRDDPTEDQDQAASHADTRESTAAAARTTAAVEGATSMEVEIVVPPEQQPINSDARRAGTNGASPSTNLQPDATVVVDVSTPDATSQASPVAASTSDQAKISTDSDASAARPGSAPATTQSASSGLTQPTNLQQSSAEKGKDTKTQIVTMPAAIVKDIRLSLEDCQSRLATVEQVIDSLRSIESEWVARLIESPDKLQQLLTALKDNGLGNVAENARIALVRLGSEVVTIQSGMEIIRSAEDESKARISAVEERGQQIIDIVNEKVNYLQRQFEALDDQAALQGALLVRLCEHANPRKSQPRAITATSGTSSQAVRTTQSPVVQSPLVQHAQHVQPSVLRQDHQPQPQTHLAAGQHQQSTLSGAMMRPRACLDQVATALSAHMHPTAYAQEHAQPTLLNSAQAQAYQQAQQQAQQQQQQQQQHSSFTVPGVAYPYPNPNQRQGFH</sequence>
<feature type="compositionally biased region" description="Polar residues" evidence="1">
    <location>
        <begin position="546"/>
        <end position="567"/>
    </location>
</feature>
<evidence type="ECO:0000256" key="1">
    <source>
        <dbReference type="SAM" id="MobiDB-lite"/>
    </source>
</evidence>
<feature type="region of interest" description="Disordered" evidence="1">
    <location>
        <begin position="428"/>
        <end position="574"/>
    </location>
</feature>
<dbReference type="GeneID" id="24106074"/>
<feature type="compositionally biased region" description="Polar residues" evidence="1">
    <location>
        <begin position="512"/>
        <end position="536"/>
    </location>
</feature>
<keyword evidence="3" id="KW-1185">Reference proteome</keyword>
<dbReference type="EMBL" id="DF238773">
    <property type="protein sequence ID" value="GAC93208.1"/>
    <property type="molecule type" value="Genomic_DNA"/>
</dbReference>
<feature type="region of interest" description="Disordered" evidence="1">
    <location>
        <begin position="1"/>
        <end position="68"/>
    </location>
</feature>
<dbReference type="AlphaFoldDB" id="R9NX38"/>
<dbReference type="HOGENOM" id="CLU_325212_0_0_1"/>
<proteinExistence type="predicted"/>
<dbReference type="eggNOG" id="ENOG502RDI7">
    <property type="taxonomic scope" value="Eukaryota"/>
</dbReference>
<feature type="compositionally biased region" description="Polar residues" evidence="1">
    <location>
        <begin position="735"/>
        <end position="765"/>
    </location>
</feature>
<feature type="region of interest" description="Disordered" evidence="1">
    <location>
        <begin position="727"/>
        <end position="793"/>
    </location>
</feature>
<feature type="region of interest" description="Disordered" evidence="1">
    <location>
        <begin position="286"/>
        <end position="341"/>
    </location>
</feature>
<feature type="compositionally biased region" description="Low complexity" evidence="1">
    <location>
        <begin position="451"/>
        <end position="466"/>
    </location>
</feature>
<feature type="compositionally biased region" description="Polar residues" evidence="1">
    <location>
        <begin position="491"/>
        <end position="501"/>
    </location>
</feature>
<dbReference type="OrthoDB" id="2554668at2759"/>
<dbReference type="STRING" id="1305764.R9NX38"/>
<feature type="compositionally biased region" description="Low complexity" evidence="1">
    <location>
        <begin position="363"/>
        <end position="372"/>
    </location>
</feature>
<feature type="compositionally biased region" description="Polar residues" evidence="1">
    <location>
        <begin position="18"/>
        <end position="47"/>
    </location>
</feature>
<feature type="compositionally biased region" description="Low complexity" evidence="1">
    <location>
        <begin position="839"/>
        <end position="852"/>
    </location>
</feature>
<name>R9NX38_PSEHS</name>
<feature type="region of interest" description="Disordered" evidence="1">
    <location>
        <begin position="839"/>
        <end position="875"/>
    </location>
</feature>
<reference evidence="3" key="1">
    <citation type="journal article" date="2013" name="Genome Announc.">
        <title>Draft genome sequence of the basidiomycetous yeast-like fungus Pseudozyma hubeiensis SY62, which produces an abundant amount of the biosurfactant mannosylerythritol lipids.</title>
        <authorList>
            <person name="Konishi M."/>
            <person name="Hatada Y."/>
            <person name="Horiuchi J."/>
        </authorList>
    </citation>
    <scope>NUCLEOTIDE SEQUENCE [LARGE SCALE GENOMIC DNA]</scope>
    <source>
        <strain evidence="3">SY62</strain>
    </source>
</reference>
<feature type="compositionally biased region" description="Low complexity" evidence="1">
    <location>
        <begin position="58"/>
        <end position="68"/>
    </location>
</feature>
<protein>
    <submittedName>
        <fullName evidence="2">Dynactin</fullName>
    </submittedName>
</protein>
<accession>R9NX38</accession>
<dbReference type="Proteomes" id="UP000014071">
    <property type="component" value="Unassembled WGS sequence"/>
</dbReference>
<feature type="region of interest" description="Disordered" evidence="1">
    <location>
        <begin position="356"/>
        <end position="377"/>
    </location>
</feature>